<evidence type="ECO:0000259" key="4">
    <source>
        <dbReference type="PROSITE" id="PS50081"/>
    </source>
</evidence>
<dbReference type="Proteomes" id="UP000237000">
    <property type="component" value="Unassembled WGS sequence"/>
</dbReference>
<dbReference type="SUPFAM" id="SSF57889">
    <property type="entry name" value="Cysteine-rich domain"/>
    <property type="match status" value="3"/>
</dbReference>
<dbReference type="InParanoid" id="A0A2P5FK19"/>
<reference evidence="6" key="1">
    <citation type="submission" date="2016-06" db="EMBL/GenBank/DDBJ databases">
        <title>Parallel loss of symbiosis genes in relatives of nitrogen-fixing non-legume Parasponia.</title>
        <authorList>
            <person name="Van Velzen R."/>
            <person name="Holmer R."/>
            <person name="Bu F."/>
            <person name="Rutten L."/>
            <person name="Van Zeijl A."/>
            <person name="Liu W."/>
            <person name="Santuari L."/>
            <person name="Cao Q."/>
            <person name="Sharma T."/>
            <person name="Shen D."/>
            <person name="Roswanjaya Y."/>
            <person name="Wardhani T."/>
            <person name="Kalhor M.S."/>
            <person name="Jansen J."/>
            <person name="Van den Hoogen J."/>
            <person name="Gungor B."/>
            <person name="Hartog M."/>
            <person name="Hontelez J."/>
            <person name="Verver J."/>
            <person name="Yang W.-C."/>
            <person name="Schijlen E."/>
            <person name="Repin R."/>
            <person name="Schilthuizen M."/>
            <person name="Schranz E."/>
            <person name="Heidstra R."/>
            <person name="Miyata K."/>
            <person name="Fedorova E."/>
            <person name="Kohlen W."/>
            <person name="Bisseling T."/>
            <person name="Smit S."/>
            <person name="Geurts R."/>
        </authorList>
    </citation>
    <scope>NUCLEOTIDE SEQUENCE [LARGE SCALE GENOMIC DNA]</scope>
    <source>
        <strain evidence="6">cv. RG33-2</strain>
    </source>
</reference>
<evidence type="ECO:0000256" key="1">
    <source>
        <dbReference type="ARBA" id="ARBA00022723"/>
    </source>
</evidence>
<dbReference type="GO" id="GO:0046872">
    <property type="term" value="F:metal ion binding"/>
    <property type="evidence" value="ECO:0007669"/>
    <property type="project" value="UniProtKB-KW"/>
</dbReference>
<dbReference type="InterPro" id="IPR004146">
    <property type="entry name" value="DC1"/>
</dbReference>
<dbReference type="FunCoup" id="A0A2P5FK19">
    <property type="interactions" value="68"/>
</dbReference>
<dbReference type="InterPro" id="IPR046349">
    <property type="entry name" value="C1-like_sf"/>
</dbReference>
<dbReference type="PANTHER" id="PTHR46288">
    <property type="entry name" value="PHORBOL-ESTER/DAG-TYPE DOMAIN-CONTAINING PROTEIN"/>
    <property type="match status" value="1"/>
</dbReference>
<dbReference type="PANTHER" id="PTHR46288:SF27">
    <property type="entry name" value="CYSTEINE_HISTIDINE-RICH C1 DOMAIN FAMILY PROTEIN"/>
    <property type="match status" value="1"/>
</dbReference>
<sequence>MSTYIQHFSHDHHLRLKFIKLHRSKVSCDLCQLQIFHNDQGYTCSDCDYVMHKACAEMPQYIDHSFHTHHNPLRLDKRSSNNPSLCYYCDNSFEEKENLAYVCDQCSLHMHVTCALIPLPTITSHGNEDADVVHYLCHQNMMALVEQDNCKSQAKCFACQSFWSGLAYSCTFANCKNFLHKSCAEFPGKIQHPFHSQHPLTLQVSKPQACKLCCKRDCRLTFSCHSGCSFNLGIECAFLRTNTVKCQSHDHLLSFVENAFCDIQCDACRKSYTKWNDLLVAKEVNHTQSLLFRCMKCDFNLHFLCGPLPPMIEYDYHIHPLTLVYHFAKMLLMNIIVTYVKKKGIDTSAFIIVKIANTLLIFIA</sequence>
<organism evidence="5 6">
    <name type="scientific">Trema orientale</name>
    <name type="common">Charcoal tree</name>
    <name type="synonym">Celtis orientalis</name>
    <dbReference type="NCBI Taxonomy" id="63057"/>
    <lineage>
        <taxon>Eukaryota</taxon>
        <taxon>Viridiplantae</taxon>
        <taxon>Streptophyta</taxon>
        <taxon>Embryophyta</taxon>
        <taxon>Tracheophyta</taxon>
        <taxon>Spermatophyta</taxon>
        <taxon>Magnoliopsida</taxon>
        <taxon>eudicotyledons</taxon>
        <taxon>Gunneridae</taxon>
        <taxon>Pentapetalae</taxon>
        <taxon>rosids</taxon>
        <taxon>fabids</taxon>
        <taxon>Rosales</taxon>
        <taxon>Cannabaceae</taxon>
        <taxon>Trema</taxon>
    </lineage>
</organism>
<dbReference type="EMBL" id="JXTC01000027">
    <property type="protein sequence ID" value="PON98106.1"/>
    <property type="molecule type" value="Genomic_DNA"/>
</dbReference>
<dbReference type="PROSITE" id="PS50081">
    <property type="entry name" value="ZF_DAG_PE_2"/>
    <property type="match status" value="1"/>
</dbReference>
<accession>A0A2P5FK19</accession>
<dbReference type="InterPro" id="IPR002219">
    <property type="entry name" value="PKC_DAG/PE"/>
</dbReference>
<evidence type="ECO:0000256" key="3">
    <source>
        <dbReference type="ARBA" id="ARBA00022833"/>
    </source>
</evidence>
<evidence type="ECO:0000313" key="6">
    <source>
        <dbReference type="Proteomes" id="UP000237000"/>
    </source>
</evidence>
<dbReference type="Gene3D" id="3.30.60.20">
    <property type="match status" value="1"/>
</dbReference>
<dbReference type="Pfam" id="PF03107">
    <property type="entry name" value="C1_2"/>
    <property type="match status" value="1"/>
</dbReference>
<protein>
    <submittedName>
        <fullName evidence="5">Zinc finger-domain containing protein</fullName>
    </submittedName>
</protein>
<comment type="caution">
    <text evidence="5">The sequence shown here is derived from an EMBL/GenBank/DDBJ whole genome shotgun (WGS) entry which is preliminary data.</text>
</comment>
<keyword evidence="2" id="KW-0677">Repeat</keyword>
<evidence type="ECO:0000313" key="5">
    <source>
        <dbReference type="EMBL" id="PON98106.1"/>
    </source>
</evidence>
<keyword evidence="1" id="KW-0479">Metal-binding</keyword>
<name>A0A2P5FK19_TREOI</name>
<gene>
    <name evidence="5" type="ORF">TorRG33x02_061800</name>
</gene>
<dbReference type="AlphaFoldDB" id="A0A2P5FK19"/>
<keyword evidence="3" id="KW-0862">Zinc</keyword>
<keyword evidence="6" id="KW-1185">Reference proteome</keyword>
<dbReference type="OrthoDB" id="938199at2759"/>
<evidence type="ECO:0000256" key="2">
    <source>
        <dbReference type="ARBA" id="ARBA00022737"/>
    </source>
</evidence>
<feature type="domain" description="Phorbol-ester/DAG-type" evidence="4">
    <location>
        <begin position="11"/>
        <end position="63"/>
    </location>
</feature>
<proteinExistence type="predicted"/>